<keyword evidence="2" id="KW-1185">Reference proteome</keyword>
<feature type="non-terminal residue" evidence="1">
    <location>
        <position position="94"/>
    </location>
</feature>
<dbReference type="CDD" id="cd09272">
    <property type="entry name" value="RNase_HI_RT_Ty1"/>
    <property type="match status" value="1"/>
</dbReference>
<dbReference type="OMA" id="TATMICI"/>
<protein>
    <recommendedName>
        <fullName evidence="3">Retrovirus-related pol polyprotein from transposon tnt 1-94</fullName>
    </recommendedName>
</protein>
<sequence>RLLKELNLPQIEATEICIDNKSAQALAKNPVYDDRSKHIDTRYHFIRECIAKKKVKLKYVKSHDQVADIFTKPLKFEDFQRLRSSLGVKKKNQN</sequence>
<organism evidence="1 2">
    <name type="scientific">Nicotiana attenuata</name>
    <name type="common">Coyote tobacco</name>
    <dbReference type="NCBI Taxonomy" id="49451"/>
    <lineage>
        <taxon>Eukaryota</taxon>
        <taxon>Viridiplantae</taxon>
        <taxon>Streptophyta</taxon>
        <taxon>Embryophyta</taxon>
        <taxon>Tracheophyta</taxon>
        <taxon>Spermatophyta</taxon>
        <taxon>Magnoliopsida</taxon>
        <taxon>eudicotyledons</taxon>
        <taxon>Gunneridae</taxon>
        <taxon>Pentapetalae</taxon>
        <taxon>asterids</taxon>
        <taxon>lamiids</taxon>
        <taxon>Solanales</taxon>
        <taxon>Solanaceae</taxon>
        <taxon>Nicotianoideae</taxon>
        <taxon>Nicotianeae</taxon>
        <taxon>Nicotiana</taxon>
    </lineage>
</organism>
<dbReference type="Gramene" id="OIT21260">
    <property type="protein sequence ID" value="OIT21260"/>
    <property type="gene ID" value="A4A49_56223"/>
</dbReference>
<dbReference type="EMBL" id="MJEQ01004469">
    <property type="protein sequence ID" value="OIT21260.1"/>
    <property type="molecule type" value="Genomic_DNA"/>
</dbReference>
<reference evidence="1" key="1">
    <citation type="submission" date="2016-11" db="EMBL/GenBank/DDBJ databases">
        <title>The genome of Nicotiana attenuata.</title>
        <authorList>
            <person name="Xu S."/>
            <person name="Brockmoeller T."/>
            <person name="Gaquerel E."/>
            <person name="Navarro A."/>
            <person name="Kuhl H."/>
            <person name="Gase K."/>
            <person name="Ling Z."/>
            <person name="Zhou W."/>
            <person name="Kreitzer C."/>
            <person name="Stanke M."/>
            <person name="Tang H."/>
            <person name="Lyons E."/>
            <person name="Pandey P."/>
            <person name="Pandey S.P."/>
            <person name="Timmermann B."/>
            <person name="Baldwin I.T."/>
        </authorList>
    </citation>
    <scope>NUCLEOTIDE SEQUENCE [LARGE SCALE GENOMIC DNA]</scope>
    <source>
        <strain evidence="1">UT</strain>
    </source>
</reference>
<evidence type="ECO:0000313" key="2">
    <source>
        <dbReference type="Proteomes" id="UP000187609"/>
    </source>
</evidence>
<feature type="non-terminal residue" evidence="1">
    <location>
        <position position="1"/>
    </location>
</feature>
<name>A0A1J6JXT2_NICAT</name>
<dbReference type="Proteomes" id="UP000187609">
    <property type="component" value="Unassembled WGS sequence"/>
</dbReference>
<gene>
    <name evidence="1" type="ORF">A4A49_56223</name>
</gene>
<proteinExistence type="predicted"/>
<evidence type="ECO:0000313" key="1">
    <source>
        <dbReference type="EMBL" id="OIT21260.1"/>
    </source>
</evidence>
<evidence type="ECO:0008006" key="3">
    <source>
        <dbReference type="Google" id="ProtNLM"/>
    </source>
</evidence>
<dbReference type="STRING" id="49451.A0A1J6JXT2"/>
<accession>A0A1J6JXT2</accession>
<comment type="caution">
    <text evidence="1">The sequence shown here is derived from an EMBL/GenBank/DDBJ whole genome shotgun (WGS) entry which is preliminary data.</text>
</comment>
<dbReference type="AlphaFoldDB" id="A0A1J6JXT2"/>